<evidence type="ECO:0000256" key="1">
    <source>
        <dbReference type="SAM" id="MobiDB-lite"/>
    </source>
</evidence>
<gene>
    <name evidence="2" type="ORF">Z517_05953</name>
</gene>
<organism evidence="2 3">
    <name type="scientific">Fonsecaea pedrosoi CBS 271.37</name>
    <dbReference type="NCBI Taxonomy" id="1442368"/>
    <lineage>
        <taxon>Eukaryota</taxon>
        <taxon>Fungi</taxon>
        <taxon>Dikarya</taxon>
        <taxon>Ascomycota</taxon>
        <taxon>Pezizomycotina</taxon>
        <taxon>Eurotiomycetes</taxon>
        <taxon>Chaetothyriomycetidae</taxon>
        <taxon>Chaetothyriales</taxon>
        <taxon>Herpotrichiellaceae</taxon>
        <taxon>Fonsecaea</taxon>
    </lineage>
</organism>
<dbReference type="HOGENOM" id="CLU_1294259_0_0_1"/>
<dbReference type="VEuPathDB" id="FungiDB:Z517_05953"/>
<dbReference type="OrthoDB" id="4149774at2759"/>
<dbReference type="GeneID" id="25305443"/>
<feature type="region of interest" description="Disordered" evidence="1">
    <location>
        <begin position="33"/>
        <end position="75"/>
    </location>
</feature>
<keyword evidence="3" id="KW-1185">Reference proteome</keyword>
<reference evidence="2 3" key="1">
    <citation type="submission" date="2015-01" db="EMBL/GenBank/DDBJ databases">
        <title>The Genome Sequence of Fonsecaea pedrosoi CBS 271.37.</title>
        <authorList>
            <consortium name="The Broad Institute Genomics Platform"/>
            <person name="Cuomo C."/>
            <person name="de Hoog S."/>
            <person name="Gorbushina A."/>
            <person name="Stielow B."/>
            <person name="Teixiera M."/>
            <person name="Abouelleil A."/>
            <person name="Chapman S.B."/>
            <person name="Priest M."/>
            <person name="Young S.K."/>
            <person name="Wortman J."/>
            <person name="Nusbaum C."/>
            <person name="Birren B."/>
        </authorList>
    </citation>
    <scope>NUCLEOTIDE SEQUENCE [LARGE SCALE GENOMIC DNA]</scope>
    <source>
        <strain evidence="2 3">CBS 271.37</strain>
    </source>
</reference>
<feature type="region of interest" description="Disordered" evidence="1">
    <location>
        <begin position="132"/>
        <end position="155"/>
    </location>
</feature>
<protein>
    <submittedName>
        <fullName evidence="2">Uncharacterized protein</fullName>
    </submittedName>
</protein>
<feature type="compositionally biased region" description="Basic and acidic residues" evidence="1">
    <location>
        <begin position="51"/>
        <end position="60"/>
    </location>
</feature>
<name>A0A0D2DNM8_9EURO</name>
<dbReference type="AlphaFoldDB" id="A0A0D2DNM8"/>
<accession>A0A0D2DNM8</accession>
<evidence type="ECO:0000313" key="2">
    <source>
        <dbReference type="EMBL" id="KIW79341.1"/>
    </source>
</evidence>
<evidence type="ECO:0000313" key="3">
    <source>
        <dbReference type="Proteomes" id="UP000053029"/>
    </source>
</evidence>
<dbReference type="RefSeq" id="XP_013283149.1">
    <property type="nucleotide sequence ID" value="XM_013427695.1"/>
</dbReference>
<sequence>MNQNAMHYSDNDINVAAKSTLHMTLCLRGATGLVPQGDMSSASPRPLPSREASHDRRIETPRNPPSPGPVHESGWGRLTFAPPSLSFSYWASMLSEEEFPTFLFGRHSQDHINSKIPKVVANKSPIPEHWAWGGSATGLSEEESEPEYDSATKMDSNQHLNWSTATHIQHSTPQEARNPAHLEIKRLTRCLEESSK</sequence>
<proteinExistence type="predicted"/>
<dbReference type="EMBL" id="KN846972">
    <property type="protein sequence ID" value="KIW79341.1"/>
    <property type="molecule type" value="Genomic_DNA"/>
</dbReference>
<dbReference type="Proteomes" id="UP000053029">
    <property type="component" value="Unassembled WGS sequence"/>
</dbReference>